<keyword evidence="1" id="KW-0229">DNA integration</keyword>
<evidence type="ECO:0000259" key="3">
    <source>
        <dbReference type="PROSITE" id="PS51898"/>
    </source>
</evidence>
<dbReference type="SUPFAM" id="SSF56349">
    <property type="entry name" value="DNA breaking-rejoining enzymes"/>
    <property type="match status" value="1"/>
</dbReference>
<dbReference type="RefSeq" id="WP_247396114.1">
    <property type="nucleotide sequence ID" value="NZ_JAKNRV010000011.1"/>
</dbReference>
<dbReference type="PANTHER" id="PTHR30349">
    <property type="entry name" value="PHAGE INTEGRASE-RELATED"/>
    <property type="match status" value="1"/>
</dbReference>
<feature type="domain" description="Tyr recombinase" evidence="3">
    <location>
        <begin position="223"/>
        <end position="467"/>
    </location>
</feature>
<accession>A0ABT0EC87</accession>
<protein>
    <submittedName>
        <fullName evidence="4">Site-specific integrase</fullName>
    </submittedName>
</protein>
<sequence>MPRNEIRSKTGQGRYDSTAQRVLISEFRPVTLCFLETPDRDASKSLPDYEFVAGEKGYLPNFPVLIQSDGEPWIIGNLYLVTKFHKEVGYESRTFRGIADHLLDYLRFLEEQDLDYLFFPKNDRLKVTFRYRQRLIEFVNNGQLSASTASARINAVVNFYRGLINWNFIDGEKIDGIAFIEIKRYISVTSNYGIQKNLKINSHNLAIPNHKKQPQSEYINDGGMLRPLTVDEQSCVLKALLKSSREYQLMFYFALFTGARVQTVGTLRITHLKGDFDSNGYLRLPIGAGSQIDTKRGKRMTLLVPGWLVQDMRIYAGSDEARKRRERSYYGGIDDNYVFLSKSGVPYYTSKKEIFDHSDSRISESAGMIDRARNVAIQDGAALRTHIQQILFPRIRGDSPSFQDFTFHDLRATFGMNLLESQLQHMDDQSITAAVEYVRQRMGHANIEMTMQYLKYKSRLNWKNTVQHEFENQLFSHINTSANADGLA</sequence>
<dbReference type="PROSITE" id="PS51898">
    <property type="entry name" value="TYR_RECOMBINASE"/>
    <property type="match status" value="1"/>
</dbReference>
<dbReference type="Proteomes" id="UP001317085">
    <property type="component" value="Unassembled WGS sequence"/>
</dbReference>
<name>A0ABT0EC87_9PSED</name>
<comment type="caution">
    <text evidence="4">The sequence shown here is derived from an EMBL/GenBank/DDBJ whole genome shotgun (WGS) entry which is preliminary data.</text>
</comment>
<dbReference type="InterPro" id="IPR050090">
    <property type="entry name" value="Tyrosine_recombinase_XerCD"/>
</dbReference>
<dbReference type="PANTHER" id="PTHR30349:SF64">
    <property type="entry name" value="PROPHAGE INTEGRASE INTD-RELATED"/>
    <property type="match status" value="1"/>
</dbReference>
<proteinExistence type="predicted"/>
<dbReference type="Pfam" id="PF00589">
    <property type="entry name" value="Phage_integrase"/>
    <property type="match status" value="1"/>
</dbReference>
<dbReference type="EMBL" id="JAKNRV010000011">
    <property type="protein sequence ID" value="MCK1783318.1"/>
    <property type="molecule type" value="Genomic_DNA"/>
</dbReference>
<dbReference type="InterPro" id="IPR011010">
    <property type="entry name" value="DNA_brk_join_enz"/>
</dbReference>
<organism evidence="4 5">
    <name type="scientific">Pseudomonas emilianonis</name>
    <dbReference type="NCBI Taxonomy" id="2915812"/>
    <lineage>
        <taxon>Bacteria</taxon>
        <taxon>Pseudomonadati</taxon>
        <taxon>Pseudomonadota</taxon>
        <taxon>Gammaproteobacteria</taxon>
        <taxon>Pseudomonadales</taxon>
        <taxon>Pseudomonadaceae</taxon>
        <taxon>Pseudomonas</taxon>
    </lineage>
</organism>
<dbReference type="InterPro" id="IPR002104">
    <property type="entry name" value="Integrase_catalytic"/>
</dbReference>
<keyword evidence="2" id="KW-0233">DNA recombination</keyword>
<evidence type="ECO:0000256" key="2">
    <source>
        <dbReference type="ARBA" id="ARBA00023172"/>
    </source>
</evidence>
<evidence type="ECO:0000256" key="1">
    <source>
        <dbReference type="ARBA" id="ARBA00022908"/>
    </source>
</evidence>
<reference evidence="4 5" key="1">
    <citation type="submission" date="2022-02" db="EMBL/GenBank/DDBJ databases">
        <title>Comparative genomics of the first Antarctic Pseudomonas spp. capable of biotransforming 2,4,6-Trinitrotoluene.</title>
        <authorList>
            <person name="Cabrera M.A."/>
            <person name="Marquez S.L."/>
            <person name="Perez-Donoso J.M."/>
        </authorList>
    </citation>
    <scope>NUCLEOTIDE SEQUENCE [LARGE SCALE GENOMIC DNA]</scope>
    <source>
        <strain evidence="4 5">TNT11</strain>
    </source>
</reference>
<dbReference type="CDD" id="cd00397">
    <property type="entry name" value="DNA_BRE_C"/>
    <property type="match status" value="1"/>
</dbReference>
<evidence type="ECO:0000313" key="5">
    <source>
        <dbReference type="Proteomes" id="UP001317085"/>
    </source>
</evidence>
<evidence type="ECO:0000313" key="4">
    <source>
        <dbReference type="EMBL" id="MCK1783318.1"/>
    </source>
</evidence>
<gene>
    <name evidence="4" type="ORF">L9Z73_02760</name>
</gene>
<keyword evidence="5" id="KW-1185">Reference proteome</keyword>
<dbReference type="InterPro" id="IPR013762">
    <property type="entry name" value="Integrase-like_cat_sf"/>
</dbReference>
<dbReference type="Gene3D" id="1.10.443.10">
    <property type="entry name" value="Intergrase catalytic core"/>
    <property type="match status" value="1"/>
</dbReference>